<feature type="transmembrane region" description="Helical" evidence="11">
    <location>
        <begin position="320"/>
        <end position="341"/>
    </location>
</feature>
<evidence type="ECO:0000256" key="5">
    <source>
        <dbReference type="ARBA" id="ARBA00023065"/>
    </source>
</evidence>
<evidence type="ECO:0000256" key="3">
    <source>
        <dbReference type="ARBA" id="ARBA00022692"/>
    </source>
</evidence>
<dbReference type="Gene3D" id="3.10.580.10">
    <property type="entry name" value="CBS-domain"/>
    <property type="match status" value="1"/>
</dbReference>
<feature type="domain" description="CBS" evidence="12">
    <location>
        <begin position="527"/>
        <end position="586"/>
    </location>
</feature>
<reference evidence="13 14" key="2">
    <citation type="submission" date="2019-02" db="EMBL/GenBank/DDBJ databases">
        <title>'Lichenibacterium ramalinii' gen. nov. sp. nov., 'Lichenibacterium minor' gen. nov. sp. nov.</title>
        <authorList>
            <person name="Pankratov T."/>
        </authorList>
    </citation>
    <scope>NUCLEOTIDE SEQUENCE [LARGE SCALE GENOMIC DNA]</scope>
    <source>
        <strain evidence="13 14">RmlP001</strain>
    </source>
</reference>
<dbReference type="OrthoDB" id="9814803at2"/>
<keyword evidence="9" id="KW-0407">Ion channel</keyword>
<keyword evidence="5" id="KW-0406">Ion transport</keyword>
<dbReference type="PRINTS" id="PR00762">
    <property type="entry name" value="CLCHANNEL"/>
</dbReference>
<evidence type="ECO:0000256" key="11">
    <source>
        <dbReference type="SAM" id="Phobius"/>
    </source>
</evidence>
<keyword evidence="2" id="KW-0813">Transport</keyword>
<feature type="transmembrane region" description="Helical" evidence="11">
    <location>
        <begin position="248"/>
        <end position="269"/>
    </location>
</feature>
<protein>
    <submittedName>
        <fullName evidence="13">Chloride channel protein</fullName>
    </submittedName>
</protein>
<feature type="transmembrane region" description="Helical" evidence="11">
    <location>
        <begin position="347"/>
        <end position="368"/>
    </location>
</feature>
<gene>
    <name evidence="13" type="ORF">D3272_18955</name>
</gene>
<proteinExistence type="predicted"/>
<keyword evidence="4 11" id="KW-1133">Transmembrane helix</keyword>
<feature type="transmembrane region" description="Helical" evidence="11">
    <location>
        <begin position="174"/>
        <end position="197"/>
    </location>
</feature>
<feature type="transmembrane region" description="Helical" evidence="11">
    <location>
        <begin position="380"/>
        <end position="405"/>
    </location>
</feature>
<accession>A0A4Q2R840</accession>
<dbReference type="EMBL" id="QYBC01000017">
    <property type="protein sequence ID" value="RYB02912.1"/>
    <property type="molecule type" value="Genomic_DNA"/>
</dbReference>
<evidence type="ECO:0000256" key="7">
    <source>
        <dbReference type="ARBA" id="ARBA00023173"/>
    </source>
</evidence>
<dbReference type="InterPro" id="IPR046342">
    <property type="entry name" value="CBS_dom_sf"/>
</dbReference>
<keyword evidence="3 11" id="KW-0812">Transmembrane</keyword>
<dbReference type="Proteomes" id="UP000289411">
    <property type="component" value="Unassembled WGS sequence"/>
</dbReference>
<keyword evidence="10" id="KW-0129">CBS domain</keyword>
<keyword evidence="6 11" id="KW-0472">Membrane</keyword>
<dbReference type="SUPFAM" id="SSF81340">
    <property type="entry name" value="Clc chloride channel"/>
    <property type="match status" value="1"/>
</dbReference>
<keyword evidence="14" id="KW-1185">Reference proteome</keyword>
<evidence type="ECO:0000256" key="4">
    <source>
        <dbReference type="ARBA" id="ARBA00022989"/>
    </source>
</evidence>
<evidence type="ECO:0000256" key="9">
    <source>
        <dbReference type="ARBA" id="ARBA00023303"/>
    </source>
</evidence>
<feature type="transmembrane region" description="Helical" evidence="11">
    <location>
        <begin position="203"/>
        <end position="228"/>
    </location>
</feature>
<feature type="domain" description="CBS" evidence="12">
    <location>
        <begin position="466"/>
        <end position="524"/>
    </location>
</feature>
<evidence type="ECO:0000313" key="14">
    <source>
        <dbReference type="Proteomes" id="UP000289411"/>
    </source>
</evidence>
<evidence type="ECO:0000256" key="8">
    <source>
        <dbReference type="ARBA" id="ARBA00023214"/>
    </source>
</evidence>
<comment type="caution">
    <text evidence="13">The sequence shown here is derived from an EMBL/GenBank/DDBJ whole genome shotgun (WGS) entry which is preliminary data.</text>
</comment>
<feature type="transmembrane region" description="Helical" evidence="11">
    <location>
        <begin position="81"/>
        <end position="101"/>
    </location>
</feature>
<feature type="transmembrane region" description="Helical" evidence="11">
    <location>
        <begin position="411"/>
        <end position="432"/>
    </location>
</feature>
<organism evidence="13 14">
    <name type="scientific">Lichenibacterium ramalinae</name>
    <dbReference type="NCBI Taxonomy" id="2316527"/>
    <lineage>
        <taxon>Bacteria</taxon>
        <taxon>Pseudomonadati</taxon>
        <taxon>Pseudomonadota</taxon>
        <taxon>Alphaproteobacteria</taxon>
        <taxon>Hyphomicrobiales</taxon>
        <taxon>Lichenihabitantaceae</taxon>
        <taxon>Lichenibacterium</taxon>
    </lineage>
</organism>
<evidence type="ECO:0000256" key="10">
    <source>
        <dbReference type="PROSITE-ProRule" id="PRU00703"/>
    </source>
</evidence>
<dbReference type="InterPro" id="IPR050368">
    <property type="entry name" value="ClC-type_chloride_channel"/>
</dbReference>
<dbReference type="PROSITE" id="PS51371">
    <property type="entry name" value="CBS"/>
    <property type="match status" value="2"/>
</dbReference>
<name>A0A4Q2R840_9HYPH</name>
<dbReference type="GO" id="GO:0005254">
    <property type="term" value="F:chloride channel activity"/>
    <property type="evidence" value="ECO:0007669"/>
    <property type="project" value="UniProtKB-KW"/>
</dbReference>
<keyword evidence="8" id="KW-0868">Chloride</keyword>
<dbReference type="InterPro" id="IPR000644">
    <property type="entry name" value="CBS_dom"/>
</dbReference>
<evidence type="ECO:0000256" key="6">
    <source>
        <dbReference type="ARBA" id="ARBA00023136"/>
    </source>
</evidence>
<evidence type="ECO:0000256" key="1">
    <source>
        <dbReference type="ARBA" id="ARBA00004141"/>
    </source>
</evidence>
<dbReference type="GO" id="GO:0034707">
    <property type="term" value="C:chloride channel complex"/>
    <property type="evidence" value="ECO:0007669"/>
    <property type="project" value="UniProtKB-KW"/>
</dbReference>
<dbReference type="AlphaFoldDB" id="A0A4Q2R840"/>
<evidence type="ECO:0000313" key="13">
    <source>
        <dbReference type="EMBL" id="RYB02912.1"/>
    </source>
</evidence>
<sequence>MAVGRALSKIETQITSRQLPAWLRGFVRNRESGLVVAALVIGIASGGLVALMGWIVQHLHEVLFNLPAGQRLSATFHVPRWRALLIPILGGLVLTGMARYARRMSGRLADAIEANALFGGRLSLTGSLLVTAQTIVSCGTGASVGLEAGYAQISAAVASRLGLSLAARRGDLRLLVACGAAGAIAAAFGAPLAGAFYGFEVVLGTYTVSALAPVATSALVASLVARNFEGTAFLIRPGSLSTLGAGDLVHIVAIGVLCGFAGILLMLAVAGSETAFKRLRIPAPWRTPIGGAMVGGMGILTPQVLGAGHGAMTIDLVASLAPLTLVGLILLKGTAAAVSLGSGFRGGLFYASLLIGALIGRLYADLGFQLYPDLAFDPDVAALTGMAALATGVIGAPITMTALALETTGNFAITLAALIAVVVSSLIVRELFGYSFATWRFHLRGETIRGPHDIGWMRELSVKTLMRPDARTAPQDLSLREARLKFPLGSVKHIAAVDGTGRYAGMVMLDDLHTAPLDRGGDPLSTLCRFTDRILQPWMTVREALDLFEKSEADALVVVDHEATRRVIGTMTEAHALRRYGEELERLQPDSVLR</sequence>
<evidence type="ECO:0000256" key="2">
    <source>
        <dbReference type="ARBA" id="ARBA00022448"/>
    </source>
</evidence>
<reference evidence="13 14" key="1">
    <citation type="submission" date="2018-09" db="EMBL/GenBank/DDBJ databases">
        <authorList>
            <person name="Grouzdev D.S."/>
            <person name="Krutkina M.S."/>
        </authorList>
    </citation>
    <scope>NUCLEOTIDE SEQUENCE [LARGE SCALE GENOMIC DNA]</scope>
    <source>
        <strain evidence="13 14">RmlP001</strain>
    </source>
</reference>
<dbReference type="PANTHER" id="PTHR43427:SF6">
    <property type="entry name" value="CHLORIDE CHANNEL PROTEIN CLC-E"/>
    <property type="match status" value="1"/>
</dbReference>
<dbReference type="Pfam" id="PF00654">
    <property type="entry name" value="Voltage_CLC"/>
    <property type="match status" value="1"/>
</dbReference>
<feature type="transmembrane region" description="Helical" evidence="11">
    <location>
        <begin position="34"/>
        <end position="56"/>
    </location>
</feature>
<evidence type="ECO:0000259" key="12">
    <source>
        <dbReference type="PROSITE" id="PS51371"/>
    </source>
</evidence>
<dbReference type="Pfam" id="PF00571">
    <property type="entry name" value="CBS"/>
    <property type="match status" value="1"/>
</dbReference>
<dbReference type="InterPro" id="IPR014743">
    <property type="entry name" value="Cl-channel_core"/>
</dbReference>
<dbReference type="InterPro" id="IPR001807">
    <property type="entry name" value="ClC"/>
</dbReference>
<keyword evidence="7" id="KW-0869">Chloride channel</keyword>
<comment type="subcellular location">
    <subcellularLocation>
        <location evidence="1">Membrane</location>
        <topology evidence="1">Multi-pass membrane protein</topology>
    </subcellularLocation>
</comment>
<dbReference type="CDD" id="cd00400">
    <property type="entry name" value="Voltage_gated_ClC"/>
    <property type="match status" value="1"/>
</dbReference>
<dbReference type="SUPFAM" id="SSF54631">
    <property type="entry name" value="CBS-domain pair"/>
    <property type="match status" value="1"/>
</dbReference>
<dbReference type="Gene3D" id="1.10.3080.10">
    <property type="entry name" value="Clc chloride channel"/>
    <property type="match status" value="1"/>
</dbReference>
<dbReference type="PANTHER" id="PTHR43427">
    <property type="entry name" value="CHLORIDE CHANNEL PROTEIN CLC-E"/>
    <property type="match status" value="1"/>
</dbReference>